<proteinExistence type="predicted"/>
<feature type="signal peptide" evidence="1">
    <location>
        <begin position="1"/>
        <end position="27"/>
    </location>
</feature>
<name>M9RDT8_9RHOB</name>
<dbReference type="HOGENOM" id="CLU_094923_0_0_5"/>
<keyword evidence="3" id="KW-1185">Reference proteome</keyword>
<evidence type="ECO:0000256" key="1">
    <source>
        <dbReference type="SAM" id="SignalP"/>
    </source>
</evidence>
<reference evidence="2 3" key="1">
    <citation type="journal article" date="2013" name="PLoS ONE">
        <title>Poles Apart: Arctic and Antarctic Octadecabacter strains Share High Genome Plasticity and a New Type of Xanthorhodopsin.</title>
        <authorList>
            <person name="Vollmers J."/>
            <person name="Voget S."/>
            <person name="Dietrich S."/>
            <person name="Gollnow K."/>
            <person name="Smits M."/>
            <person name="Meyer K."/>
            <person name="Brinkhoff T."/>
            <person name="Simon M."/>
            <person name="Daniel R."/>
        </authorList>
    </citation>
    <scope>NUCLEOTIDE SEQUENCE [LARGE SCALE GENOMIC DNA]</scope>
    <source>
        <strain evidence="2 3">307</strain>
    </source>
</reference>
<evidence type="ECO:0000313" key="2">
    <source>
        <dbReference type="EMBL" id="AGI69918.1"/>
    </source>
</evidence>
<dbReference type="AlphaFoldDB" id="M9RDT8"/>
<feature type="chain" id="PRO_5004102732" evidence="1">
    <location>
        <begin position="28"/>
        <end position="244"/>
    </location>
</feature>
<organism evidence="2 3">
    <name type="scientific">Octadecabacter antarcticus 307</name>
    <dbReference type="NCBI Taxonomy" id="391626"/>
    <lineage>
        <taxon>Bacteria</taxon>
        <taxon>Pseudomonadati</taxon>
        <taxon>Pseudomonadota</taxon>
        <taxon>Alphaproteobacteria</taxon>
        <taxon>Rhodobacterales</taxon>
        <taxon>Roseobacteraceae</taxon>
        <taxon>Octadecabacter</taxon>
    </lineage>
</organism>
<dbReference type="Proteomes" id="UP000005307">
    <property type="component" value="Chromosome"/>
</dbReference>
<keyword evidence="1" id="KW-0732">Signal</keyword>
<sequence>MMKTTFAFLIGSVVFGSSLIGSVARLAAQVFSMPQGCEGYLTIQNSSCSVSHYFRCDEDQNGEQRRATMDQAGLTYVGRINDEAEWLESFHLRSGHTERQSTVVDPMSLNELLANSVDTWDFSTENREIGTRQYVGFDSLTGESVVIDGVTLLRTQYELTAFDAAGTEMWKSEGAEYVSREWRMFIAGLSSYITSDDRFDSDDTPVEFIYPGEPGYLSVNPKFGCGVEMSHNDMPISQPILTNY</sequence>
<dbReference type="KEGG" id="oat:OAN307_c45630"/>
<dbReference type="EMBL" id="CP003740">
    <property type="protein sequence ID" value="AGI69918.1"/>
    <property type="molecule type" value="Genomic_DNA"/>
</dbReference>
<accession>M9RDT8</accession>
<gene>
    <name evidence="2" type="ORF">OAN307_c45630</name>
</gene>
<evidence type="ECO:0000313" key="3">
    <source>
        <dbReference type="Proteomes" id="UP000005307"/>
    </source>
</evidence>
<dbReference type="RefSeq" id="WP_015501807.1">
    <property type="nucleotide sequence ID" value="NC_020911.1"/>
</dbReference>
<dbReference type="STRING" id="391626.OAN307_c45630"/>
<dbReference type="eggNOG" id="ENOG50309Q3">
    <property type="taxonomic scope" value="Bacteria"/>
</dbReference>
<protein>
    <submittedName>
        <fullName evidence="2">Uncharacterized protein</fullName>
    </submittedName>
</protein>